<feature type="region of interest" description="Disordered" evidence="1">
    <location>
        <begin position="88"/>
        <end position="129"/>
    </location>
</feature>
<feature type="transmembrane region" description="Helical" evidence="2">
    <location>
        <begin position="52"/>
        <end position="79"/>
    </location>
</feature>
<evidence type="ECO:0000256" key="1">
    <source>
        <dbReference type="SAM" id="MobiDB-lite"/>
    </source>
</evidence>
<dbReference type="Proteomes" id="UP000199649">
    <property type="component" value="Chromosome I"/>
</dbReference>
<evidence type="ECO:0000313" key="4">
    <source>
        <dbReference type="Proteomes" id="UP000199649"/>
    </source>
</evidence>
<dbReference type="AlphaFoldDB" id="A0A1H1RL80"/>
<keyword evidence="2" id="KW-0812">Transmembrane</keyword>
<protein>
    <submittedName>
        <fullName evidence="3">Uncharacterized protein</fullName>
    </submittedName>
</protein>
<sequence>MHYLLGLAALVMGAVIATRRTRPTWFVVLTCVLVGVGALLAILSYTRVTDPLGLIVNSVAGWIFVGLSIITMLSAIFVLERRGEFGEERPPLIGDNPLDGDTDDSDDPAHGTAPAVATGARTGSGAEPRATGAVLGGAAAVGAAGSAASGSPGAAGIGASGTEAFAAESVERPEPPTDPDFDAWTAAGEPSAPRTATPTTEEAGMTHHEHDASAHEGGHTDAAAHSGEDAAMESGLRAAFGAGAGDPGAHTDERPAERLADRPTASDGAEDGTTVIGADPDLATDPADTDVDAAPEGSADDGRGSRA</sequence>
<feature type="compositionally biased region" description="Low complexity" evidence="1">
    <location>
        <begin position="189"/>
        <end position="203"/>
    </location>
</feature>
<evidence type="ECO:0000256" key="2">
    <source>
        <dbReference type="SAM" id="Phobius"/>
    </source>
</evidence>
<feature type="transmembrane region" description="Helical" evidence="2">
    <location>
        <begin position="27"/>
        <end position="45"/>
    </location>
</feature>
<name>A0A1H1RL80_9MICO</name>
<evidence type="ECO:0000313" key="3">
    <source>
        <dbReference type="EMBL" id="SDS36422.1"/>
    </source>
</evidence>
<feature type="region of interest" description="Disordered" evidence="1">
    <location>
        <begin position="167"/>
        <end position="307"/>
    </location>
</feature>
<keyword evidence="4" id="KW-1185">Reference proteome</keyword>
<keyword evidence="2" id="KW-0472">Membrane</keyword>
<feature type="compositionally biased region" description="Basic and acidic residues" evidence="1">
    <location>
        <begin position="204"/>
        <end position="219"/>
    </location>
</feature>
<dbReference type="OrthoDB" id="5126101at2"/>
<accession>A0A1H1RL80</accession>
<proteinExistence type="predicted"/>
<reference evidence="4" key="1">
    <citation type="submission" date="2016-10" db="EMBL/GenBank/DDBJ databases">
        <authorList>
            <person name="Varghese N."/>
            <person name="Submissions S."/>
        </authorList>
    </citation>
    <scope>NUCLEOTIDE SEQUENCE [LARGE SCALE GENOMIC DNA]</scope>
    <source>
        <strain evidence="4">DSM 22965</strain>
    </source>
</reference>
<dbReference type="EMBL" id="LT629734">
    <property type="protein sequence ID" value="SDS36422.1"/>
    <property type="molecule type" value="Genomic_DNA"/>
</dbReference>
<dbReference type="RefSeq" id="WP_092667005.1">
    <property type="nucleotide sequence ID" value="NZ_LT629734.1"/>
</dbReference>
<keyword evidence="2" id="KW-1133">Transmembrane helix</keyword>
<gene>
    <name evidence="3" type="ORF">SAMN04489719_2152</name>
</gene>
<organism evidence="3 4">
    <name type="scientific">Agrococcus carbonis</name>
    <dbReference type="NCBI Taxonomy" id="684552"/>
    <lineage>
        <taxon>Bacteria</taxon>
        <taxon>Bacillati</taxon>
        <taxon>Actinomycetota</taxon>
        <taxon>Actinomycetes</taxon>
        <taxon>Micrococcales</taxon>
        <taxon>Microbacteriaceae</taxon>
        <taxon>Agrococcus</taxon>
    </lineage>
</organism>
<feature type="compositionally biased region" description="Basic and acidic residues" evidence="1">
    <location>
        <begin position="249"/>
        <end position="261"/>
    </location>
</feature>